<dbReference type="PROSITE" id="PS00086">
    <property type="entry name" value="CYTOCHROME_P450"/>
    <property type="match status" value="1"/>
</dbReference>
<feature type="compositionally biased region" description="Basic residues" evidence="3">
    <location>
        <begin position="54"/>
        <end position="76"/>
    </location>
</feature>
<sequence>MHADRRHARRARRRPPQAAALGRRDDVGRARRGGGGRGGPRRHVRLLLRPAQRAPRRGRRRRTRLRPAHRAPRGPRRAADRRGDHRLRAPRRDGAAARRRRRPADRRREPRPDAFPDPDGFRPDRAPNPHLGFGHGRHMCLGAPRARMSLQVAVAALLRRLDGLDLAVDPARLRRRERMFVRGVWELPVTWRCGPRR</sequence>
<reference evidence="4 5" key="1">
    <citation type="submission" date="2021-03" db="EMBL/GenBank/DDBJ databases">
        <title>Actinomadura violae sp. nov., isolated from lichen in Thailand.</title>
        <authorList>
            <person name="Kanchanasin P."/>
            <person name="Saeng-In P."/>
            <person name="Phongsopitanun W."/>
            <person name="Yuki M."/>
            <person name="Kudo T."/>
            <person name="Ohkuma M."/>
            <person name="Tanasupawat S."/>
        </authorList>
    </citation>
    <scope>NUCLEOTIDE SEQUENCE [LARGE SCALE GENOMIC DNA]</scope>
    <source>
        <strain evidence="4 5">LCR2-06</strain>
    </source>
</reference>
<protein>
    <submittedName>
        <fullName evidence="4">Cytochrome P450</fullName>
    </submittedName>
</protein>
<proteinExistence type="inferred from homology"/>
<dbReference type="PANTHER" id="PTHR46696">
    <property type="entry name" value="P450, PUTATIVE (EUROFUNG)-RELATED"/>
    <property type="match status" value="1"/>
</dbReference>
<gene>
    <name evidence="4" type="ORF">J4709_09690</name>
</gene>
<dbReference type="PRINTS" id="PR00359">
    <property type="entry name" value="BP450"/>
</dbReference>
<dbReference type="RefSeq" id="WP_208239338.1">
    <property type="nucleotide sequence ID" value="NZ_JAGEPF010000005.1"/>
</dbReference>
<keyword evidence="2" id="KW-0349">Heme</keyword>
<evidence type="ECO:0000256" key="3">
    <source>
        <dbReference type="SAM" id="MobiDB-lite"/>
    </source>
</evidence>
<keyword evidence="2" id="KW-0503">Monooxygenase</keyword>
<dbReference type="PANTHER" id="PTHR46696:SF6">
    <property type="entry name" value="P450, PUTATIVE (EUROFUNG)-RELATED"/>
    <property type="match status" value="1"/>
</dbReference>
<feature type="compositionally biased region" description="Basic residues" evidence="3">
    <location>
        <begin position="1"/>
        <end position="15"/>
    </location>
</feature>
<keyword evidence="2" id="KW-0479">Metal-binding</keyword>
<dbReference type="InterPro" id="IPR001128">
    <property type="entry name" value="Cyt_P450"/>
</dbReference>
<dbReference type="InterPro" id="IPR002397">
    <property type="entry name" value="Cyt_P450_B"/>
</dbReference>
<evidence type="ECO:0000256" key="1">
    <source>
        <dbReference type="ARBA" id="ARBA00010617"/>
    </source>
</evidence>
<name>A0ABS3RP52_9ACTN</name>
<accession>A0ABS3RP52</accession>
<dbReference type="InterPro" id="IPR017972">
    <property type="entry name" value="Cyt_P450_CS"/>
</dbReference>
<feature type="compositionally biased region" description="Basic residues" evidence="3">
    <location>
        <begin position="30"/>
        <end position="46"/>
    </location>
</feature>
<organism evidence="4 5">
    <name type="scientific">Actinomadura violacea</name>
    <dbReference type="NCBI Taxonomy" id="2819934"/>
    <lineage>
        <taxon>Bacteria</taxon>
        <taxon>Bacillati</taxon>
        <taxon>Actinomycetota</taxon>
        <taxon>Actinomycetes</taxon>
        <taxon>Streptosporangiales</taxon>
        <taxon>Thermomonosporaceae</taxon>
        <taxon>Actinomadura</taxon>
    </lineage>
</organism>
<keyword evidence="2" id="KW-0560">Oxidoreductase</keyword>
<feature type="region of interest" description="Disordered" evidence="3">
    <location>
        <begin position="1"/>
        <end position="130"/>
    </location>
</feature>
<comment type="caution">
    <text evidence="4">The sequence shown here is derived from an EMBL/GenBank/DDBJ whole genome shotgun (WGS) entry which is preliminary data.</text>
</comment>
<evidence type="ECO:0000313" key="5">
    <source>
        <dbReference type="Proteomes" id="UP000680206"/>
    </source>
</evidence>
<feature type="compositionally biased region" description="Basic and acidic residues" evidence="3">
    <location>
        <begin position="77"/>
        <end position="96"/>
    </location>
</feature>
<dbReference type="SUPFAM" id="SSF48264">
    <property type="entry name" value="Cytochrome P450"/>
    <property type="match status" value="1"/>
</dbReference>
<keyword evidence="2" id="KW-0408">Iron</keyword>
<dbReference type="Proteomes" id="UP000680206">
    <property type="component" value="Unassembled WGS sequence"/>
</dbReference>
<feature type="compositionally biased region" description="Basic and acidic residues" evidence="3">
    <location>
        <begin position="106"/>
        <end position="127"/>
    </location>
</feature>
<evidence type="ECO:0000313" key="4">
    <source>
        <dbReference type="EMBL" id="MBO2457840.1"/>
    </source>
</evidence>
<dbReference type="Pfam" id="PF00067">
    <property type="entry name" value="p450"/>
    <property type="match status" value="1"/>
</dbReference>
<dbReference type="InterPro" id="IPR036396">
    <property type="entry name" value="Cyt_P450_sf"/>
</dbReference>
<dbReference type="EMBL" id="JAGEPF010000005">
    <property type="protein sequence ID" value="MBO2457840.1"/>
    <property type="molecule type" value="Genomic_DNA"/>
</dbReference>
<dbReference type="Gene3D" id="1.10.630.10">
    <property type="entry name" value="Cytochrome P450"/>
    <property type="match status" value="1"/>
</dbReference>
<evidence type="ECO:0000256" key="2">
    <source>
        <dbReference type="RuleBase" id="RU000461"/>
    </source>
</evidence>
<keyword evidence="5" id="KW-1185">Reference proteome</keyword>
<comment type="similarity">
    <text evidence="1 2">Belongs to the cytochrome P450 family.</text>
</comment>